<keyword evidence="1" id="KW-0175">Coiled coil</keyword>
<evidence type="ECO:0000313" key="2">
    <source>
        <dbReference type="EMBL" id="KAJ4921965.1"/>
    </source>
</evidence>
<keyword evidence="3" id="KW-1185">Reference proteome</keyword>
<dbReference type="Proteomes" id="UP001219934">
    <property type="component" value="Unassembled WGS sequence"/>
</dbReference>
<gene>
    <name evidence="2" type="ORF">JOQ06_022287</name>
</gene>
<proteinExistence type="predicted"/>
<comment type="caution">
    <text evidence="2">The sequence shown here is derived from an EMBL/GenBank/DDBJ whole genome shotgun (WGS) entry which is preliminary data.</text>
</comment>
<accession>A0AAD6ABA8</accession>
<name>A0AAD6ABA8_9TELE</name>
<dbReference type="AlphaFoldDB" id="A0AAD6ABA8"/>
<feature type="coiled-coil region" evidence="1">
    <location>
        <begin position="107"/>
        <end position="134"/>
    </location>
</feature>
<evidence type="ECO:0000313" key="3">
    <source>
        <dbReference type="Proteomes" id="UP001219934"/>
    </source>
</evidence>
<protein>
    <submittedName>
        <fullName evidence="2">Uncharacterized protein</fullName>
    </submittedName>
</protein>
<organism evidence="2 3">
    <name type="scientific">Pogonophryne albipinna</name>
    <dbReference type="NCBI Taxonomy" id="1090488"/>
    <lineage>
        <taxon>Eukaryota</taxon>
        <taxon>Metazoa</taxon>
        <taxon>Chordata</taxon>
        <taxon>Craniata</taxon>
        <taxon>Vertebrata</taxon>
        <taxon>Euteleostomi</taxon>
        <taxon>Actinopterygii</taxon>
        <taxon>Neopterygii</taxon>
        <taxon>Teleostei</taxon>
        <taxon>Neoteleostei</taxon>
        <taxon>Acanthomorphata</taxon>
        <taxon>Eupercaria</taxon>
        <taxon>Perciformes</taxon>
        <taxon>Notothenioidei</taxon>
        <taxon>Pogonophryne</taxon>
    </lineage>
</organism>
<dbReference type="EMBL" id="JAPTMU010000094">
    <property type="protein sequence ID" value="KAJ4921965.1"/>
    <property type="molecule type" value="Genomic_DNA"/>
</dbReference>
<sequence>MQLPELSAVKANLTGRLHASDQLLSSVTEERDNLTEERDNLTEERDNLTARLQASDQLIHQLKANRTKRTREVYMLQGHYSEDVAAAHLSAVKANLTECLQDRDQQLSSMAEERDTLNANLTEKTREVDRLQTLSKQNQDSVLLLTEERDRLKVSLSEKTKDRLQGLVEKDGISRHRLTEFVYPFR</sequence>
<feature type="coiled-coil region" evidence="1">
    <location>
        <begin position="24"/>
        <end position="65"/>
    </location>
</feature>
<evidence type="ECO:0000256" key="1">
    <source>
        <dbReference type="SAM" id="Coils"/>
    </source>
</evidence>
<reference evidence="2" key="1">
    <citation type="submission" date="2022-11" db="EMBL/GenBank/DDBJ databases">
        <title>Chromosome-level genome of Pogonophryne albipinna.</title>
        <authorList>
            <person name="Jo E."/>
        </authorList>
    </citation>
    <scope>NUCLEOTIDE SEQUENCE</scope>
    <source>
        <strain evidence="2">SGF0006</strain>
        <tissue evidence="2">Muscle</tissue>
    </source>
</reference>